<dbReference type="PANTHER" id="PTHR43280">
    <property type="entry name" value="ARAC-FAMILY TRANSCRIPTIONAL REGULATOR"/>
    <property type="match status" value="1"/>
</dbReference>
<evidence type="ECO:0000313" key="6">
    <source>
        <dbReference type="Proteomes" id="UP000182178"/>
    </source>
</evidence>
<dbReference type="InterPro" id="IPR009057">
    <property type="entry name" value="Homeodomain-like_sf"/>
</dbReference>
<organism evidence="5 6">
    <name type="scientific">Chelatococcus sambhunathii</name>
    <dbReference type="NCBI Taxonomy" id="363953"/>
    <lineage>
        <taxon>Bacteria</taxon>
        <taxon>Pseudomonadati</taxon>
        <taxon>Pseudomonadota</taxon>
        <taxon>Alphaproteobacteria</taxon>
        <taxon>Hyphomicrobiales</taxon>
        <taxon>Chelatococcaceae</taxon>
        <taxon>Chelatococcus</taxon>
    </lineage>
</organism>
<gene>
    <name evidence="5" type="ORF">Ga0061061_104197</name>
</gene>
<dbReference type="Proteomes" id="UP000182178">
    <property type="component" value="Unassembled WGS sequence"/>
</dbReference>
<dbReference type="PANTHER" id="PTHR43280:SF31">
    <property type="entry name" value="TRANSCRIPTIONAL REGULATORY PROTEIN"/>
    <property type="match status" value="1"/>
</dbReference>
<feature type="domain" description="HTH araC/xylS-type" evidence="4">
    <location>
        <begin position="188"/>
        <end position="285"/>
    </location>
</feature>
<proteinExistence type="predicted"/>
<dbReference type="Pfam" id="PF12833">
    <property type="entry name" value="HTH_18"/>
    <property type="match status" value="1"/>
</dbReference>
<keyword evidence="6" id="KW-1185">Reference proteome</keyword>
<evidence type="ECO:0000256" key="1">
    <source>
        <dbReference type="ARBA" id="ARBA00023015"/>
    </source>
</evidence>
<dbReference type="InterPro" id="IPR018060">
    <property type="entry name" value="HTH_AraC"/>
</dbReference>
<evidence type="ECO:0000256" key="2">
    <source>
        <dbReference type="ARBA" id="ARBA00023125"/>
    </source>
</evidence>
<dbReference type="SMART" id="SM00342">
    <property type="entry name" value="HTH_ARAC"/>
    <property type="match status" value="1"/>
</dbReference>
<evidence type="ECO:0000259" key="4">
    <source>
        <dbReference type="PROSITE" id="PS01124"/>
    </source>
</evidence>
<comment type="caution">
    <text evidence="5">The sequence shown here is derived from an EMBL/GenBank/DDBJ whole genome shotgun (WGS) entry which is preliminary data.</text>
</comment>
<dbReference type="GO" id="GO:0003677">
    <property type="term" value="F:DNA binding"/>
    <property type="evidence" value="ECO:0007669"/>
    <property type="project" value="UniProtKB-KW"/>
</dbReference>
<dbReference type="SUPFAM" id="SSF46689">
    <property type="entry name" value="Homeodomain-like"/>
    <property type="match status" value="1"/>
</dbReference>
<dbReference type="Gene3D" id="1.10.10.60">
    <property type="entry name" value="Homeodomain-like"/>
    <property type="match status" value="1"/>
</dbReference>
<dbReference type="InterPro" id="IPR018062">
    <property type="entry name" value="HTH_AraC-typ_CS"/>
</dbReference>
<keyword evidence="2 5" id="KW-0238">DNA-binding</keyword>
<keyword evidence="3" id="KW-0804">Transcription</keyword>
<reference evidence="5 6" key="1">
    <citation type="submission" date="2015-08" db="EMBL/GenBank/DDBJ databases">
        <authorList>
            <person name="Varghese N."/>
        </authorList>
    </citation>
    <scope>NUCLEOTIDE SEQUENCE [LARGE SCALE GENOMIC DNA]</scope>
    <source>
        <strain evidence="5 6">DSM 18167</strain>
    </source>
</reference>
<accession>A0ABP2A614</accession>
<evidence type="ECO:0000256" key="3">
    <source>
        <dbReference type="ARBA" id="ARBA00023163"/>
    </source>
</evidence>
<dbReference type="PROSITE" id="PS00041">
    <property type="entry name" value="HTH_ARAC_FAMILY_1"/>
    <property type="match status" value="1"/>
</dbReference>
<dbReference type="PROSITE" id="PS01124">
    <property type="entry name" value="HTH_ARAC_FAMILY_2"/>
    <property type="match status" value="1"/>
</dbReference>
<protein>
    <submittedName>
        <fullName evidence="5">AraC-type DNA-binding domain and AraC-containing proteins</fullName>
    </submittedName>
</protein>
<sequence length="285" mass="32172">MSALVGVDKCDFMLDGEFRAAIDWIKYNDMRVCSMALPPGRLLREVVQVAGKAPCIVMTAVQNGAMRLTLEHGAFDVGGERIVVFDARALSSIDMMAGEDGRCTFQWLELSSMTDFAGALKGEAASIESVSLREYMQFFSRFLLKYGNSHISDYVDVSIRQNIVEMLKTFLRDQTARSDGGNKARLANDIIEYIKKNIDNHDLGAGRIARQFNISQRKLYKIFEESGLSLRDTILHYRLEAARKELASSSEKKIINIAFDSGFNDVSTFYRNFKRKYGYSPRSSQ</sequence>
<keyword evidence="1" id="KW-0805">Transcription regulation</keyword>
<evidence type="ECO:0000313" key="5">
    <source>
        <dbReference type="EMBL" id="CUA88072.1"/>
    </source>
</evidence>
<dbReference type="EMBL" id="CYHC01000004">
    <property type="protein sequence ID" value="CUA88072.1"/>
    <property type="molecule type" value="Genomic_DNA"/>
</dbReference>
<name>A0ABP2A614_9HYPH</name>